<accession>A0A0X1L4L0</accession>
<protein>
    <submittedName>
        <fullName evidence="1">Uncharacterized protein</fullName>
    </submittedName>
</protein>
<gene>
    <name evidence="1" type="ORF">VchoM_03518</name>
</gene>
<name>A0A0X1L4L0_VIBCO</name>
<dbReference type="EMBL" id="DS990140">
    <property type="protein sequence ID" value="EET25491.1"/>
    <property type="molecule type" value="Genomic_DNA"/>
</dbReference>
<reference evidence="1" key="2">
    <citation type="submission" date="2008-07" db="EMBL/GenBank/DDBJ databases">
        <authorList>
            <consortium name="Broad Institute Genome Sequencing Platform"/>
            <person name="Colwell R."/>
            <person name="Grim C.J."/>
            <person name="Young S."/>
            <person name="Jaffe D."/>
            <person name="Gnerre S."/>
            <person name="Berlin A."/>
            <person name="Heiman D."/>
            <person name="Hepburn T."/>
            <person name="Shea T."/>
            <person name="Sykes S."/>
            <person name="Alvarado L."/>
            <person name="Kodira C."/>
            <person name="Heidelberg J."/>
            <person name="Lander E."/>
            <person name="Galagan J."/>
            <person name="Nusbaum C."/>
            <person name="Birren B."/>
        </authorList>
    </citation>
    <scope>NUCLEOTIDE SEQUENCE [LARGE SCALE GENOMIC DNA]</scope>
    <source>
        <strain evidence="1">MO10</strain>
    </source>
</reference>
<evidence type="ECO:0000313" key="1">
    <source>
        <dbReference type="EMBL" id="EET25491.1"/>
    </source>
</evidence>
<proteinExistence type="predicted"/>
<organism evidence="1">
    <name type="scientific">Vibrio cholerae (strain MO10)</name>
    <dbReference type="NCBI Taxonomy" id="345072"/>
    <lineage>
        <taxon>Bacteria</taxon>
        <taxon>Pseudomonadati</taxon>
        <taxon>Pseudomonadota</taxon>
        <taxon>Gammaproteobacteria</taxon>
        <taxon>Vibrionales</taxon>
        <taxon>Vibrionaceae</taxon>
        <taxon>Vibrio</taxon>
    </lineage>
</organism>
<dbReference type="InterPro" id="IPR010344">
    <property type="entry name" value="YbjH"/>
</dbReference>
<dbReference type="AlphaFoldDB" id="A0A0X1L4L0"/>
<dbReference type="Proteomes" id="UP000004687">
    <property type="component" value="Unassembled WGS sequence"/>
</dbReference>
<dbReference type="RefSeq" id="WP_000847768.1">
    <property type="nucleotide sequence ID" value="NZ_CP060094.1"/>
</dbReference>
<reference evidence="1" key="1">
    <citation type="submission" date="2005-09" db="EMBL/GenBank/DDBJ databases">
        <title>Annotation of Vibrio cholerae MO10.</title>
        <authorList>
            <person name="Colwell R."/>
            <person name="Grim C.J."/>
            <person name="Young S."/>
            <person name="Jaffe D."/>
            <person name="Gnerre S."/>
            <person name="Berlin A."/>
            <person name="Heiman D."/>
            <person name="Hepburn T."/>
            <person name="Shea T."/>
            <person name="Sykes S."/>
            <person name="Yandava C."/>
            <person name="Alvarado L."/>
            <person name="Kodira C."/>
            <person name="Borodovsky M."/>
            <person name="Heidelberg J."/>
            <person name="Lander E."/>
            <person name="Galagan J."/>
            <person name="Nusbaum C."/>
            <person name="Birren B."/>
        </authorList>
    </citation>
    <scope>NUCLEOTIDE SEQUENCE [LARGE SCALE GENOMIC DNA]</scope>
    <source>
        <strain evidence="1">MO10</strain>
    </source>
</reference>
<sequence length="730" mass="82343">MKTGHRPLLNTSLSLLGVLISSALLTPRQAFADEFSYPRLRHSQTDFGGTGLMQMPSARMLEEGELNLAITNNDDYLHYAISLQLFPWLETTVRYTQVHELLYSDQASFSGDTKYTDKSIDAKLRLWQESYWLPELSLGLRDIGGTGLFDGEYLVATKQVGPLDFTLGFGWGYLGNRANLSGDKISSTDCGRDSNYGGNGGMLDLGRMFTGCTALFGGIEYQTPLAPLRLQLEYDGNDYRSDFPVTRGQPDAMPVTSPWNFGLTYALTDWADLRVSYQRGNTLTAGLTFGTNLATLKPTWLDSPAPTYQPVPSKADLSDEEWQRLSQDVANIAGYQPVEIYQEQDSVVIKGSQVKYRDREQAEHRAATLLANTGINARYYRIIETSQDQPLTETQLNSAAFKRIIDHDYPNARLSDAKQHTDPAPIHGDLKAARTERWKFGFSPVLQQSFGGAEDFYLYAIGVNANASYKMGDHWQLSGTLYGNLIDNYDKFNYTVPPDGTNLKRVRTLSRQYFEEPLRISHLQLTYFDRWQHFYTQAYAGYLETMFAGVGSELLYRPLGKNWAVGIDGNYVKQRDPSSAFGLYEHEHQYDVETGDNYRVQTGTLTGHATLYWQPQFWSLLDNTLLKVSAGRYLTEDIGFTVDFSKQFASGVVAGAFATKTDLSAEEFGEGSFTKGFYISIPLDLMTVRPSTERVNISWLPLQRDGGQMLSRQYGLYKMTDARSPWYERF</sequence>
<dbReference type="Pfam" id="PF06082">
    <property type="entry name" value="YjbH"/>
    <property type="match status" value="1"/>
</dbReference>
<dbReference type="HOGENOM" id="CLU_007558_1_0_6"/>